<sequence>MASSISPPTPPPPHQLAFSSSSRANYLPKRPFCPPPFLPTRLSSSSFLRRCSNSADTPAPHWWWDAAIQDALKGGMRRFDSFMNSLRNAEAGAGNEAADAEEKERVGKKNKSKEEWDWDRWKKHFDEVEEQERLVSVLKSQLGNAVRREDYAFAARLKVAIAAAASNDTVGRVMSRLNSALAEEQYWDAASLRDNAGAGLVGWWSGISDDVQNPYGLIIRITPEHGRYVARSYSPRTTLSLFPPHPLPPRNLCYLQCFADVKELWGQLATAATGAPLFEIFLVMNKKGEYKQQPVYLERKEVLQDRSTLSSKALGATTHLNPLGPTEDKGDLLVSTEETEDGEDTEDGSDLAEGLPPVFQNVFHDMIPRMGTVDLDFEFELIDEEDEEDEEKDIELENAETDECKGESDEEKDDVELDVTIDDEWGRRIPVNLAIGHPQKFSGSERMKDSVRVPAKGFVRVPAKLGRKGHSSFSFSIEKDASQKDAKGPASVDKAKLGDQRSAASIKHEIANLIVREKIPEKVLKDISELINLAFNQLQSRESLSGLTTFHRIERFASSDPLDGLYVGSHYTSEVIQLQHKYGQWQDGIGNKDVSSLEFYEYVEAVKLTGDPYVPAGEVAFRAKVGKRYQLPHKGIIPEEFGVVGRYKGQGRLADAGFTNPRWVDGEFVILDGKYIKKGPIIAFIYWAPEYHFLVFFNRLRLQ</sequence>
<dbReference type="InterPro" id="IPR044680">
    <property type="entry name" value="EX1/2"/>
</dbReference>
<feature type="region of interest" description="Disordered" evidence="1">
    <location>
        <begin position="1"/>
        <end position="21"/>
    </location>
</feature>
<feature type="compositionally biased region" description="Basic and acidic residues" evidence="1">
    <location>
        <begin position="100"/>
        <end position="111"/>
    </location>
</feature>
<comment type="caution">
    <text evidence="2">The sequence shown here is derived from an EMBL/GenBank/DDBJ whole genome shotgun (WGS) entry which is preliminary data.</text>
</comment>
<proteinExistence type="predicted"/>
<feature type="region of interest" description="Disordered" evidence="1">
    <location>
        <begin position="383"/>
        <end position="414"/>
    </location>
</feature>
<evidence type="ECO:0008006" key="4">
    <source>
        <dbReference type="Google" id="ProtNLM"/>
    </source>
</evidence>
<name>A0A9Q0J9P0_9ROSI</name>
<organism evidence="2 3">
    <name type="scientific">Turnera subulata</name>
    <dbReference type="NCBI Taxonomy" id="218843"/>
    <lineage>
        <taxon>Eukaryota</taxon>
        <taxon>Viridiplantae</taxon>
        <taxon>Streptophyta</taxon>
        <taxon>Embryophyta</taxon>
        <taxon>Tracheophyta</taxon>
        <taxon>Spermatophyta</taxon>
        <taxon>Magnoliopsida</taxon>
        <taxon>eudicotyledons</taxon>
        <taxon>Gunneridae</taxon>
        <taxon>Pentapetalae</taxon>
        <taxon>rosids</taxon>
        <taxon>fabids</taxon>
        <taxon>Malpighiales</taxon>
        <taxon>Passifloraceae</taxon>
        <taxon>Turnera</taxon>
    </lineage>
</organism>
<dbReference type="GO" id="GO:0042651">
    <property type="term" value="C:thylakoid membrane"/>
    <property type="evidence" value="ECO:0007669"/>
    <property type="project" value="TreeGrafter"/>
</dbReference>
<feature type="region of interest" description="Disordered" evidence="1">
    <location>
        <begin position="91"/>
        <end position="111"/>
    </location>
</feature>
<evidence type="ECO:0000313" key="2">
    <source>
        <dbReference type="EMBL" id="KAJ4832800.1"/>
    </source>
</evidence>
<evidence type="ECO:0000313" key="3">
    <source>
        <dbReference type="Proteomes" id="UP001141552"/>
    </source>
</evidence>
<dbReference type="EMBL" id="JAKUCV010005071">
    <property type="protein sequence ID" value="KAJ4832800.1"/>
    <property type="molecule type" value="Genomic_DNA"/>
</dbReference>
<dbReference type="PANTHER" id="PTHR33917:SF3">
    <property type="entry name" value="PROTEIN EXECUTER 1, CHLOROPLASTIC"/>
    <property type="match status" value="1"/>
</dbReference>
<dbReference type="Pfam" id="PF12014">
    <property type="entry name" value="Cyclin_D1_bind"/>
    <property type="match status" value="1"/>
</dbReference>
<evidence type="ECO:0000256" key="1">
    <source>
        <dbReference type="SAM" id="MobiDB-lite"/>
    </source>
</evidence>
<dbReference type="AlphaFoldDB" id="A0A9Q0J9P0"/>
<dbReference type="PANTHER" id="PTHR33917">
    <property type="entry name" value="PROTEIN EXECUTER 1, CHLOROPLASTIC"/>
    <property type="match status" value="1"/>
</dbReference>
<dbReference type="Proteomes" id="UP001141552">
    <property type="component" value="Unassembled WGS sequence"/>
</dbReference>
<reference evidence="2" key="2">
    <citation type="journal article" date="2023" name="Plants (Basel)">
        <title>Annotation of the Turnera subulata (Passifloraceae) Draft Genome Reveals the S-Locus Evolved after the Divergence of Turneroideae from Passifloroideae in a Stepwise Manner.</title>
        <authorList>
            <person name="Henning P.M."/>
            <person name="Roalson E.H."/>
            <person name="Mir W."/>
            <person name="McCubbin A.G."/>
            <person name="Shore J.S."/>
        </authorList>
    </citation>
    <scope>NUCLEOTIDE SEQUENCE</scope>
    <source>
        <strain evidence="2">F60SS</strain>
    </source>
</reference>
<reference evidence="2" key="1">
    <citation type="submission" date="2022-02" db="EMBL/GenBank/DDBJ databases">
        <authorList>
            <person name="Henning P.M."/>
            <person name="McCubbin A.G."/>
            <person name="Shore J.S."/>
        </authorList>
    </citation>
    <scope>NUCLEOTIDE SEQUENCE</scope>
    <source>
        <strain evidence="2">F60SS</strain>
        <tissue evidence="2">Leaves</tissue>
    </source>
</reference>
<accession>A0A9Q0J9P0</accession>
<dbReference type="GO" id="GO:0010343">
    <property type="term" value="P:singlet oxygen-mediated programmed cell death"/>
    <property type="evidence" value="ECO:0007669"/>
    <property type="project" value="InterPro"/>
</dbReference>
<feature type="compositionally biased region" description="Acidic residues" evidence="1">
    <location>
        <begin position="383"/>
        <end position="401"/>
    </location>
</feature>
<keyword evidence="3" id="KW-1185">Reference proteome</keyword>
<gene>
    <name evidence="2" type="ORF">Tsubulata_044942</name>
</gene>
<dbReference type="OrthoDB" id="722566at2759"/>
<protein>
    <recommendedName>
        <fullName evidence="4">Protein EXECUTER 1, chloroplastic</fullName>
    </recommendedName>
</protein>